<name>A0A9P9FID0_9HYPO</name>
<gene>
    <name evidence="2" type="ORF">B0J13DRAFT_430467</name>
</gene>
<dbReference type="InterPro" id="IPR011009">
    <property type="entry name" value="Kinase-like_dom_sf"/>
</dbReference>
<dbReference type="EMBL" id="JAGMUU010000001">
    <property type="protein sequence ID" value="KAH7162043.1"/>
    <property type="molecule type" value="Genomic_DNA"/>
</dbReference>
<evidence type="ECO:0000259" key="1">
    <source>
        <dbReference type="PROSITE" id="PS50011"/>
    </source>
</evidence>
<evidence type="ECO:0000313" key="3">
    <source>
        <dbReference type="Proteomes" id="UP000717696"/>
    </source>
</evidence>
<dbReference type="InterPro" id="IPR000719">
    <property type="entry name" value="Prot_kinase_dom"/>
</dbReference>
<proteinExistence type="predicted"/>
<dbReference type="GO" id="GO:0004672">
    <property type="term" value="F:protein kinase activity"/>
    <property type="evidence" value="ECO:0007669"/>
    <property type="project" value="InterPro"/>
</dbReference>
<sequence length="382" mass="44760">MEGEVDVQDVAIEQLRKHIDYLPPDVFRICVSKEGKLLWTFADPVYDSTRCPYYPPVSATQHPEGIQTVLRSDLEELDRIVPLVDLVRCLRSTEPQKKILTPSKLVFKYYTITERLYSVWDEMNLWMRLPKHPNIVPFDKIVVDELEHRCIGFTSVFIPGGTLEHNTTRVFKLKWLLQLIDVIDELNLNLGIAHQDVAPRNIVIDETTDSLRILDFNFSSRIGHRGYSHARNDIKGVIFTMYEIITRDDKPRSLRHEYQNVEAIEKMVWIKHPHVQLDHPVADFRETLRQWFHRRCLTGNQISFYTYAPQFIDWPDPPQPPSSEVVVRYANGPVTELRSVWDEGRTTMQKQGKTVLNWQRPPQCRLEPGDRLLETGEFIQYV</sequence>
<feature type="domain" description="Protein kinase" evidence="1">
    <location>
        <begin position="1"/>
        <end position="382"/>
    </location>
</feature>
<dbReference type="AlphaFoldDB" id="A0A9P9FID0"/>
<dbReference type="SUPFAM" id="SSF56112">
    <property type="entry name" value="Protein kinase-like (PK-like)"/>
    <property type="match status" value="1"/>
</dbReference>
<reference evidence="2" key="1">
    <citation type="journal article" date="2021" name="Nat. Commun.">
        <title>Genetic determinants of endophytism in the Arabidopsis root mycobiome.</title>
        <authorList>
            <person name="Mesny F."/>
            <person name="Miyauchi S."/>
            <person name="Thiergart T."/>
            <person name="Pickel B."/>
            <person name="Atanasova L."/>
            <person name="Karlsson M."/>
            <person name="Huettel B."/>
            <person name="Barry K.W."/>
            <person name="Haridas S."/>
            <person name="Chen C."/>
            <person name="Bauer D."/>
            <person name="Andreopoulos W."/>
            <person name="Pangilinan J."/>
            <person name="LaButti K."/>
            <person name="Riley R."/>
            <person name="Lipzen A."/>
            <person name="Clum A."/>
            <person name="Drula E."/>
            <person name="Henrissat B."/>
            <person name="Kohler A."/>
            <person name="Grigoriev I.V."/>
            <person name="Martin F.M."/>
            <person name="Hacquard S."/>
        </authorList>
    </citation>
    <scope>NUCLEOTIDE SEQUENCE</scope>
    <source>
        <strain evidence="2">MPI-CAGE-AT-0021</strain>
    </source>
</reference>
<dbReference type="OrthoDB" id="4062651at2759"/>
<protein>
    <recommendedName>
        <fullName evidence="1">Protein kinase domain-containing protein</fullName>
    </recommendedName>
</protein>
<organism evidence="2 3">
    <name type="scientific">Dactylonectria estremocensis</name>
    <dbReference type="NCBI Taxonomy" id="1079267"/>
    <lineage>
        <taxon>Eukaryota</taxon>
        <taxon>Fungi</taxon>
        <taxon>Dikarya</taxon>
        <taxon>Ascomycota</taxon>
        <taxon>Pezizomycotina</taxon>
        <taxon>Sordariomycetes</taxon>
        <taxon>Hypocreomycetidae</taxon>
        <taxon>Hypocreales</taxon>
        <taxon>Nectriaceae</taxon>
        <taxon>Dactylonectria</taxon>
    </lineage>
</organism>
<dbReference type="Proteomes" id="UP000717696">
    <property type="component" value="Unassembled WGS sequence"/>
</dbReference>
<dbReference type="SMART" id="SM00220">
    <property type="entry name" value="S_TKc"/>
    <property type="match status" value="1"/>
</dbReference>
<dbReference type="PROSITE" id="PS50011">
    <property type="entry name" value="PROTEIN_KINASE_DOM"/>
    <property type="match status" value="1"/>
</dbReference>
<accession>A0A9P9FID0</accession>
<evidence type="ECO:0000313" key="2">
    <source>
        <dbReference type="EMBL" id="KAH7162043.1"/>
    </source>
</evidence>
<dbReference type="Gene3D" id="1.10.510.10">
    <property type="entry name" value="Transferase(Phosphotransferase) domain 1"/>
    <property type="match status" value="1"/>
</dbReference>
<keyword evidence="3" id="KW-1185">Reference proteome</keyword>
<comment type="caution">
    <text evidence="2">The sequence shown here is derived from an EMBL/GenBank/DDBJ whole genome shotgun (WGS) entry which is preliminary data.</text>
</comment>
<dbReference type="GO" id="GO:0005524">
    <property type="term" value="F:ATP binding"/>
    <property type="evidence" value="ECO:0007669"/>
    <property type="project" value="InterPro"/>
</dbReference>